<dbReference type="OrthoDB" id="2680365at2"/>
<reference evidence="1 2" key="1">
    <citation type="submission" date="2018-07" db="EMBL/GenBank/DDBJ databases">
        <title>Genomic Encyclopedia of Type Strains, Phase IV (KMG-IV): sequencing the most valuable type-strain genomes for metagenomic binning, comparative biology and taxonomic classification.</title>
        <authorList>
            <person name="Goeker M."/>
        </authorList>
    </citation>
    <scope>NUCLEOTIDE SEQUENCE [LARGE SCALE GENOMIC DNA]</scope>
    <source>
        <strain evidence="1 2">DSM 25281</strain>
    </source>
</reference>
<dbReference type="RefSeq" id="WP_114745513.1">
    <property type="nucleotide sequence ID" value="NZ_CP158866.1"/>
</dbReference>
<gene>
    <name evidence="1" type="ORF">DFR59_104275</name>
</gene>
<evidence type="ECO:0000313" key="2">
    <source>
        <dbReference type="Proteomes" id="UP000255326"/>
    </source>
</evidence>
<evidence type="ECO:0008006" key="3">
    <source>
        <dbReference type="Google" id="ProtNLM"/>
    </source>
</evidence>
<name>A0A370GIM7_9BACI</name>
<dbReference type="EMBL" id="QQAY01000004">
    <property type="protein sequence ID" value="RDI43220.1"/>
    <property type="molecule type" value="Genomic_DNA"/>
</dbReference>
<dbReference type="AlphaFoldDB" id="A0A370GIM7"/>
<proteinExistence type="predicted"/>
<evidence type="ECO:0000313" key="1">
    <source>
        <dbReference type="EMBL" id="RDI43220.1"/>
    </source>
</evidence>
<sequence>MNFAPMVVNFLGFKVNVVDKSAIVNVGPNQQFDIFVSTKWNQGIGEENGDISAVYIPITFVNDTDVNDSNSLKTSFI</sequence>
<keyword evidence="2" id="KW-1185">Reference proteome</keyword>
<protein>
    <recommendedName>
        <fullName evidence="3">Spore germination protein GerPA/GerPF</fullName>
    </recommendedName>
</protein>
<comment type="caution">
    <text evidence="1">The sequence shown here is derived from an EMBL/GenBank/DDBJ whole genome shotgun (WGS) entry which is preliminary data.</text>
</comment>
<accession>A0A370GIM7</accession>
<dbReference type="Proteomes" id="UP000255326">
    <property type="component" value="Unassembled WGS sequence"/>
</dbReference>
<organism evidence="1 2">
    <name type="scientific">Falsibacillus pallidus</name>
    <dbReference type="NCBI Taxonomy" id="493781"/>
    <lineage>
        <taxon>Bacteria</taxon>
        <taxon>Bacillati</taxon>
        <taxon>Bacillota</taxon>
        <taxon>Bacilli</taxon>
        <taxon>Bacillales</taxon>
        <taxon>Bacillaceae</taxon>
        <taxon>Falsibacillus</taxon>
    </lineage>
</organism>